<evidence type="ECO:0000256" key="1">
    <source>
        <dbReference type="SAM" id="MobiDB-lite"/>
    </source>
</evidence>
<evidence type="ECO:0000313" key="3">
    <source>
        <dbReference type="EMBL" id="OBT97540.1"/>
    </source>
</evidence>
<dbReference type="STRING" id="342668.A0A1B8GP11"/>
<organism evidence="3 4">
    <name type="scientific">Pseudogymnoascus verrucosus</name>
    <dbReference type="NCBI Taxonomy" id="342668"/>
    <lineage>
        <taxon>Eukaryota</taxon>
        <taxon>Fungi</taxon>
        <taxon>Dikarya</taxon>
        <taxon>Ascomycota</taxon>
        <taxon>Pezizomycotina</taxon>
        <taxon>Leotiomycetes</taxon>
        <taxon>Thelebolales</taxon>
        <taxon>Thelebolaceae</taxon>
        <taxon>Pseudogymnoascus</taxon>
    </lineage>
</organism>
<evidence type="ECO:0000313" key="4">
    <source>
        <dbReference type="Proteomes" id="UP000091956"/>
    </source>
</evidence>
<evidence type="ECO:0000259" key="2">
    <source>
        <dbReference type="Pfam" id="PF09816"/>
    </source>
</evidence>
<sequence>MAAPSGPPTSGSYPIFLSPALLNQGLSNKDLITAIKYSPPPPAPATSALLKPSTSDQHKYNLTMSTATSTSFYHGPRSSGAPKKAARYVLVWDASRSGWELRPVDSVFEMAFVRSSGAEGEEGGPTQDESPVKAAPKGRRKSVAAPKEEVKRQKTAPRRRRESLSESESDDGLTIEYPGGRAPTRAFGLGLGTPLGGREERTVERVDVDMDEDEDADGDGDGDGDVEALDLGSPAQGGMEEEESEEEREEEVDLEAELERELAKGGGESSESEEE</sequence>
<dbReference type="InterPro" id="IPR019194">
    <property type="entry name" value="Tscrpt_elong_fac_Eaf_N"/>
</dbReference>
<reference evidence="4" key="2">
    <citation type="journal article" date="2018" name="Nat. Commun.">
        <title>Extreme sensitivity to ultraviolet light in the fungal pathogen causing white-nose syndrome of bats.</title>
        <authorList>
            <person name="Palmer J.M."/>
            <person name="Drees K.P."/>
            <person name="Foster J.T."/>
            <person name="Lindner D.L."/>
        </authorList>
    </citation>
    <scope>NUCLEOTIDE SEQUENCE [LARGE SCALE GENOMIC DNA]</scope>
    <source>
        <strain evidence="4">UAMH 10579</strain>
    </source>
</reference>
<dbReference type="EMBL" id="KV460221">
    <property type="protein sequence ID" value="OBT97540.1"/>
    <property type="molecule type" value="Genomic_DNA"/>
</dbReference>
<dbReference type="GeneID" id="28837936"/>
<dbReference type="OrthoDB" id="3439660at2759"/>
<feature type="region of interest" description="Disordered" evidence="1">
    <location>
        <begin position="116"/>
        <end position="275"/>
    </location>
</feature>
<feature type="compositionally biased region" description="Acidic residues" evidence="1">
    <location>
        <begin position="239"/>
        <end position="256"/>
    </location>
</feature>
<dbReference type="Proteomes" id="UP000091956">
    <property type="component" value="Unassembled WGS sequence"/>
</dbReference>
<reference evidence="3 4" key="1">
    <citation type="submission" date="2016-03" db="EMBL/GenBank/DDBJ databases">
        <title>Comparative genomics of Pseudogymnoascus destructans, the fungus causing white-nose syndrome of bats.</title>
        <authorList>
            <person name="Palmer J.M."/>
            <person name="Drees K.P."/>
            <person name="Foster J.T."/>
            <person name="Lindner D.L."/>
        </authorList>
    </citation>
    <scope>NUCLEOTIDE SEQUENCE [LARGE SCALE GENOMIC DNA]</scope>
    <source>
        <strain evidence="3 4">UAMH 10579</strain>
    </source>
</reference>
<dbReference type="Pfam" id="PF09816">
    <property type="entry name" value="EAF"/>
    <property type="match status" value="1"/>
</dbReference>
<feature type="compositionally biased region" description="Acidic residues" evidence="1">
    <location>
        <begin position="209"/>
        <end position="228"/>
    </location>
</feature>
<proteinExistence type="predicted"/>
<name>A0A1B8GP11_9PEZI</name>
<gene>
    <name evidence="3" type="ORF">VE01_04550</name>
</gene>
<dbReference type="AlphaFoldDB" id="A0A1B8GP11"/>
<accession>A0A1B8GP11</accession>
<feature type="compositionally biased region" description="Basic and acidic residues" evidence="1">
    <location>
        <begin position="197"/>
        <end position="208"/>
    </location>
</feature>
<dbReference type="RefSeq" id="XP_018131273.1">
    <property type="nucleotide sequence ID" value="XM_018274021.2"/>
</dbReference>
<keyword evidence="4" id="KW-1185">Reference proteome</keyword>
<protein>
    <recommendedName>
        <fullName evidence="2">Transcription elongation factor Eaf N-terminal domain-containing protein</fullName>
    </recommendedName>
</protein>
<feature type="domain" description="Transcription elongation factor Eaf N-terminal" evidence="2">
    <location>
        <begin position="13"/>
        <end position="115"/>
    </location>
</feature>